<feature type="non-terminal residue" evidence="2">
    <location>
        <position position="42"/>
    </location>
</feature>
<accession>A0A6V7HE88</accession>
<feature type="compositionally biased region" description="Basic and acidic residues" evidence="1">
    <location>
        <begin position="1"/>
        <end position="23"/>
    </location>
</feature>
<comment type="caution">
    <text evidence="2">The sequence shown here is derived from an EMBL/GenBank/DDBJ whole genome shotgun (WGS) entry which is preliminary data.</text>
</comment>
<feature type="non-terminal residue" evidence="2">
    <location>
        <position position="1"/>
    </location>
</feature>
<feature type="region of interest" description="Disordered" evidence="1">
    <location>
        <begin position="1"/>
        <end position="25"/>
    </location>
</feature>
<dbReference type="Proteomes" id="UP000752696">
    <property type="component" value="Unassembled WGS sequence"/>
</dbReference>
<gene>
    <name evidence="2" type="ORF">MHI_LOCUS800161</name>
</gene>
<proteinExistence type="predicted"/>
<organism evidence="2 3">
    <name type="scientific">Heterotrigona itama</name>
    <dbReference type="NCBI Taxonomy" id="395501"/>
    <lineage>
        <taxon>Eukaryota</taxon>
        <taxon>Metazoa</taxon>
        <taxon>Ecdysozoa</taxon>
        <taxon>Arthropoda</taxon>
        <taxon>Hexapoda</taxon>
        <taxon>Insecta</taxon>
        <taxon>Pterygota</taxon>
        <taxon>Neoptera</taxon>
        <taxon>Endopterygota</taxon>
        <taxon>Hymenoptera</taxon>
        <taxon>Apocrita</taxon>
        <taxon>Aculeata</taxon>
        <taxon>Apoidea</taxon>
        <taxon>Anthophila</taxon>
        <taxon>Apidae</taxon>
        <taxon>Heterotrigona</taxon>
    </lineage>
</organism>
<evidence type="ECO:0000313" key="3">
    <source>
        <dbReference type="Proteomes" id="UP000752696"/>
    </source>
</evidence>
<dbReference type="EMBL" id="CAJDYZ010010777">
    <property type="protein sequence ID" value="CAD1478485.1"/>
    <property type="molecule type" value="Genomic_DNA"/>
</dbReference>
<evidence type="ECO:0000313" key="2">
    <source>
        <dbReference type="EMBL" id="CAD1478485.1"/>
    </source>
</evidence>
<reference evidence="2" key="1">
    <citation type="submission" date="2020-07" db="EMBL/GenBank/DDBJ databases">
        <authorList>
            <person name="Nazaruddin N."/>
        </authorList>
    </citation>
    <scope>NUCLEOTIDE SEQUENCE</scope>
</reference>
<sequence>YNIDKSHVRMMQSDEERNPEVQRNRQTGVVNFVARETPASRQ</sequence>
<dbReference type="AlphaFoldDB" id="A0A6V7HE88"/>
<keyword evidence="3" id="KW-1185">Reference proteome</keyword>
<protein>
    <submittedName>
        <fullName evidence="2">Uncharacterized protein</fullName>
    </submittedName>
</protein>
<name>A0A6V7HE88_9HYME</name>
<evidence type="ECO:0000256" key="1">
    <source>
        <dbReference type="SAM" id="MobiDB-lite"/>
    </source>
</evidence>